<proteinExistence type="predicted"/>
<protein>
    <submittedName>
        <fullName evidence="1">Uncharacterized protein</fullName>
    </submittedName>
</protein>
<gene>
    <name evidence="1" type="ORF">Poly41_12050</name>
</gene>
<reference evidence="1 2" key="1">
    <citation type="submission" date="2019-02" db="EMBL/GenBank/DDBJ databases">
        <title>Deep-cultivation of Planctomycetes and their phenomic and genomic characterization uncovers novel biology.</title>
        <authorList>
            <person name="Wiegand S."/>
            <person name="Jogler M."/>
            <person name="Boedeker C."/>
            <person name="Pinto D."/>
            <person name="Vollmers J."/>
            <person name="Rivas-Marin E."/>
            <person name="Kohn T."/>
            <person name="Peeters S.H."/>
            <person name="Heuer A."/>
            <person name="Rast P."/>
            <person name="Oberbeckmann S."/>
            <person name="Bunk B."/>
            <person name="Jeske O."/>
            <person name="Meyerdierks A."/>
            <person name="Storesund J.E."/>
            <person name="Kallscheuer N."/>
            <person name="Luecker S."/>
            <person name="Lage O.M."/>
            <person name="Pohl T."/>
            <person name="Merkel B.J."/>
            <person name="Hornburger P."/>
            <person name="Mueller R.-W."/>
            <person name="Bruemmer F."/>
            <person name="Labrenz M."/>
            <person name="Spormann A.M."/>
            <person name="Op Den Camp H."/>
            <person name="Overmann J."/>
            <person name="Amann R."/>
            <person name="Jetten M.S.M."/>
            <person name="Mascher T."/>
            <person name="Medema M.H."/>
            <person name="Devos D.P."/>
            <person name="Kaster A.-K."/>
            <person name="Ovreas L."/>
            <person name="Rohde M."/>
            <person name="Galperin M.Y."/>
            <person name="Jogler C."/>
        </authorList>
    </citation>
    <scope>NUCLEOTIDE SEQUENCE [LARGE SCALE GENOMIC DNA]</scope>
    <source>
        <strain evidence="1 2">Poly41</strain>
    </source>
</reference>
<sequence length="306" mass="30695">MKRTILTLTLVLGSSICTQSFGFDLLDRMLGVKGCCSSSSCDTGCCTEPTCGCEAPCEVACEPTCGCEAPCEVACEPTCGCEAPVCGCDTGCPAPKKSCGLFSGSCLSGGCAEPTCGCEAPCEPTCGCEAPCEIACEPTCGCEAPCEPECGCEVATCDSGCNPCGKKSGGLLSKLFNHKCSLCNKSSCDSCCDMACEPECGCEVASCDMGCDSACGSKKSCGLLSKLFGNLCKKKSSCCDSGCDMACGCGAPVAPSCGCGAPSAPIEYSAPVAPQAAPMPPAPIVDPSASVTTKRRVIQASASYVR</sequence>
<accession>A0A5C6E328</accession>
<name>A0A5C6E328_9BACT</name>
<keyword evidence="2" id="KW-1185">Reference proteome</keyword>
<evidence type="ECO:0000313" key="2">
    <source>
        <dbReference type="Proteomes" id="UP000319143"/>
    </source>
</evidence>
<dbReference type="AlphaFoldDB" id="A0A5C6E328"/>
<comment type="caution">
    <text evidence="1">The sequence shown here is derived from an EMBL/GenBank/DDBJ whole genome shotgun (WGS) entry which is preliminary data.</text>
</comment>
<dbReference type="EMBL" id="SJPV01000001">
    <property type="protein sequence ID" value="TWU42904.1"/>
    <property type="molecule type" value="Genomic_DNA"/>
</dbReference>
<evidence type="ECO:0000313" key="1">
    <source>
        <dbReference type="EMBL" id="TWU42904.1"/>
    </source>
</evidence>
<dbReference type="Proteomes" id="UP000319143">
    <property type="component" value="Unassembled WGS sequence"/>
</dbReference>
<organism evidence="1 2">
    <name type="scientific">Novipirellula artificiosorum</name>
    <dbReference type="NCBI Taxonomy" id="2528016"/>
    <lineage>
        <taxon>Bacteria</taxon>
        <taxon>Pseudomonadati</taxon>
        <taxon>Planctomycetota</taxon>
        <taxon>Planctomycetia</taxon>
        <taxon>Pirellulales</taxon>
        <taxon>Pirellulaceae</taxon>
        <taxon>Novipirellula</taxon>
    </lineage>
</organism>